<evidence type="ECO:0000313" key="4">
    <source>
        <dbReference type="EMBL" id="MDR7301639.1"/>
    </source>
</evidence>
<evidence type="ECO:0000259" key="3">
    <source>
        <dbReference type="Pfam" id="PF13785"/>
    </source>
</evidence>
<feature type="compositionally biased region" description="Basic and acidic residues" evidence="1">
    <location>
        <begin position="44"/>
        <end position="55"/>
    </location>
</feature>
<evidence type="ECO:0000313" key="5">
    <source>
        <dbReference type="Proteomes" id="UP001180845"/>
    </source>
</evidence>
<keyword evidence="2" id="KW-1133">Transmembrane helix</keyword>
<proteinExistence type="predicted"/>
<sequence>MEIIPVLLVVLLVVVVVALVIGFVVRHRSQRQESTEQEPIDPFHTGDQDSLRGDPRTLKAGDIVELRGLSYTVRGSLRLSEGGWGWSEHLLDDAKGTQVWLGVEEDPELTLSLWTPLPDSTDDSADSRDSTPRLEPGPSAIDFRGRTYTAQESGSAHYRSEATTGLNEQGTVRYHDYEAPDGSLLGFEAYGEADWEVSQGEELSRYDMLIYPASA</sequence>
<dbReference type="Pfam" id="PF13785">
    <property type="entry name" value="DUF4178"/>
    <property type="match status" value="1"/>
</dbReference>
<evidence type="ECO:0000256" key="1">
    <source>
        <dbReference type="SAM" id="MobiDB-lite"/>
    </source>
</evidence>
<dbReference type="EMBL" id="JAVDXW010000001">
    <property type="protein sequence ID" value="MDR7301639.1"/>
    <property type="molecule type" value="Genomic_DNA"/>
</dbReference>
<feature type="domain" description="DUF4178" evidence="3">
    <location>
        <begin position="59"/>
        <end position="204"/>
    </location>
</feature>
<organism evidence="4 5">
    <name type="scientific">Haloactinomyces albus</name>
    <dbReference type="NCBI Taxonomy" id="1352928"/>
    <lineage>
        <taxon>Bacteria</taxon>
        <taxon>Bacillati</taxon>
        <taxon>Actinomycetota</taxon>
        <taxon>Actinomycetes</taxon>
        <taxon>Actinopolysporales</taxon>
        <taxon>Actinopolysporaceae</taxon>
        <taxon>Haloactinomyces</taxon>
    </lineage>
</organism>
<comment type="caution">
    <text evidence="4">The sequence shown here is derived from an EMBL/GenBank/DDBJ whole genome shotgun (WGS) entry which is preliminary data.</text>
</comment>
<feature type="transmembrane region" description="Helical" evidence="2">
    <location>
        <begin position="6"/>
        <end position="25"/>
    </location>
</feature>
<dbReference type="RefSeq" id="WP_310272448.1">
    <property type="nucleotide sequence ID" value="NZ_JAVDXW010000001.1"/>
</dbReference>
<dbReference type="Proteomes" id="UP001180845">
    <property type="component" value="Unassembled WGS sequence"/>
</dbReference>
<accession>A0AAE3ZDN4</accession>
<keyword evidence="5" id="KW-1185">Reference proteome</keyword>
<protein>
    <recommendedName>
        <fullName evidence="3">DUF4178 domain-containing protein</fullName>
    </recommendedName>
</protein>
<reference evidence="4" key="1">
    <citation type="submission" date="2023-07" db="EMBL/GenBank/DDBJ databases">
        <title>Sequencing the genomes of 1000 actinobacteria strains.</title>
        <authorList>
            <person name="Klenk H.-P."/>
        </authorList>
    </citation>
    <scope>NUCLEOTIDE SEQUENCE</scope>
    <source>
        <strain evidence="4">DSM 45977</strain>
    </source>
</reference>
<gene>
    <name evidence="4" type="ORF">JOF55_001820</name>
</gene>
<keyword evidence="2" id="KW-0812">Transmembrane</keyword>
<feature type="region of interest" description="Disordered" evidence="1">
    <location>
        <begin position="34"/>
        <end position="55"/>
    </location>
</feature>
<dbReference type="AlphaFoldDB" id="A0AAE3ZDN4"/>
<keyword evidence="2" id="KW-0472">Membrane</keyword>
<dbReference type="InterPro" id="IPR025235">
    <property type="entry name" value="DUF4178"/>
</dbReference>
<name>A0AAE3ZDN4_9ACTN</name>
<evidence type="ECO:0000256" key="2">
    <source>
        <dbReference type="SAM" id="Phobius"/>
    </source>
</evidence>
<feature type="region of interest" description="Disordered" evidence="1">
    <location>
        <begin position="113"/>
        <end position="144"/>
    </location>
</feature>